<keyword evidence="5 12" id="KW-0732">Signal</keyword>
<evidence type="ECO:0000313" key="15">
    <source>
        <dbReference type="EMBL" id="RLV60241.1"/>
    </source>
</evidence>
<keyword evidence="3 9" id="KW-1134">Transmembrane beta strand</keyword>
<name>A0A3L8PY25_9GAMM</name>
<sequence>MRLNSLSLALASIYLLFHSAWAESSSVYEVIEVRGHVYKQQPIEDLVTSPEYSIPSSDLADLLTSLPGANVNGNGPISKIAQYRGLYGDHIATKVDGLTLAGAGPNSMDAPMSYASVLLTESIEMVRGIAPVSSGVDTLGGSLTVNTVNPEVGGQWLHTLGQYTGNGQQSYLGALGNVSWGQQALLLHIEQAKGNKVVKDGAGRRILPGVYDKSQIGAKYLIEVTPDHQLMLSYAGVNTGDSATPALPMDIDFIDTDRYKLSGLSELDWGQIEWHIGWQNARHGMANNLLRPVKSPMMARYNRADSTGIDANISFILEQWQFGLDYQQSVQDSMITNPNNVMMRVHNFNDVEEQTLSAFGEWNQKVGKHHWQLGGRVKQYRNDAGDVAHSMAMLNPNIKALRDKFNQSKRNQNEVGVDLVAQWLYQANDEISWRVSAARKQSNPSYQQRYLWVPMQATGGLADGRTYIGQTDLKLETAHQFEFGLDLNANGFNVAPRVFWQQIDNYVQGVAVTDPQVKMVAMMMGDKNPLQFANTYAELYGFDVEAQYQINDNWQLNMIGSYTRGKRTDIDDNLYRLAPLSGSVSLSYQQHNWRTQVIWRGAASQDKVSSIQSEQATSGYGLINLLTAYETEKWLLKAGVSNVFDKEYQDHLAGYNRVMGSDIAIGERLPGYGRQIWASVLYSF</sequence>
<keyword evidence="2 9" id="KW-0813">Transport</keyword>
<feature type="signal peptide" evidence="12">
    <location>
        <begin position="1"/>
        <end position="22"/>
    </location>
</feature>
<dbReference type="SUPFAM" id="SSF56935">
    <property type="entry name" value="Porins"/>
    <property type="match status" value="1"/>
</dbReference>
<organism evidence="15 16">
    <name type="scientific">Parashewanella curva</name>
    <dbReference type="NCBI Taxonomy" id="2338552"/>
    <lineage>
        <taxon>Bacteria</taxon>
        <taxon>Pseudomonadati</taxon>
        <taxon>Pseudomonadota</taxon>
        <taxon>Gammaproteobacteria</taxon>
        <taxon>Alteromonadales</taxon>
        <taxon>Shewanellaceae</taxon>
        <taxon>Parashewanella</taxon>
    </lineage>
</organism>
<keyword evidence="15" id="KW-0675">Receptor</keyword>
<dbReference type="GO" id="GO:0015344">
    <property type="term" value="F:siderophore uptake transmembrane transporter activity"/>
    <property type="evidence" value="ECO:0007669"/>
    <property type="project" value="TreeGrafter"/>
</dbReference>
<dbReference type="OrthoDB" id="5332150at2"/>
<keyword evidence="4 9" id="KW-0812">Transmembrane</keyword>
<evidence type="ECO:0000259" key="14">
    <source>
        <dbReference type="Pfam" id="PF07715"/>
    </source>
</evidence>
<dbReference type="PANTHER" id="PTHR30069">
    <property type="entry name" value="TONB-DEPENDENT OUTER MEMBRANE RECEPTOR"/>
    <property type="match status" value="1"/>
</dbReference>
<evidence type="ECO:0000259" key="13">
    <source>
        <dbReference type="Pfam" id="PF00593"/>
    </source>
</evidence>
<evidence type="ECO:0000313" key="16">
    <source>
        <dbReference type="Proteomes" id="UP000281474"/>
    </source>
</evidence>
<evidence type="ECO:0000256" key="1">
    <source>
        <dbReference type="ARBA" id="ARBA00004571"/>
    </source>
</evidence>
<feature type="domain" description="TonB-dependent receptor plug" evidence="14">
    <location>
        <begin position="55"/>
        <end position="141"/>
    </location>
</feature>
<dbReference type="InterPro" id="IPR039426">
    <property type="entry name" value="TonB-dep_rcpt-like"/>
</dbReference>
<reference evidence="15 16" key="1">
    <citation type="submission" date="2018-09" db="EMBL/GenBank/DDBJ databases">
        <title>Phylogeny of the Shewanellaceae, and recommendation for two new genera, Pseudoshewanella and Parashewanella.</title>
        <authorList>
            <person name="Wang G."/>
        </authorList>
    </citation>
    <scope>NUCLEOTIDE SEQUENCE [LARGE SCALE GENOMIC DNA]</scope>
    <source>
        <strain evidence="15 16">C51</strain>
    </source>
</reference>
<feature type="short sequence motif" description="TonB C-terminal box" evidence="10">
    <location>
        <begin position="667"/>
        <end position="684"/>
    </location>
</feature>
<evidence type="ECO:0000256" key="7">
    <source>
        <dbReference type="ARBA" id="ARBA00023136"/>
    </source>
</evidence>
<dbReference type="PROSITE" id="PS52016">
    <property type="entry name" value="TONB_DEPENDENT_REC_3"/>
    <property type="match status" value="1"/>
</dbReference>
<keyword evidence="7 9" id="KW-0472">Membrane</keyword>
<feature type="domain" description="TonB-dependent receptor-like beta-barrel" evidence="13">
    <location>
        <begin position="246"/>
        <end position="643"/>
    </location>
</feature>
<dbReference type="InterPro" id="IPR037066">
    <property type="entry name" value="Plug_dom_sf"/>
</dbReference>
<evidence type="ECO:0000256" key="3">
    <source>
        <dbReference type="ARBA" id="ARBA00022452"/>
    </source>
</evidence>
<evidence type="ECO:0000256" key="6">
    <source>
        <dbReference type="ARBA" id="ARBA00023077"/>
    </source>
</evidence>
<dbReference type="Pfam" id="PF07715">
    <property type="entry name" value="Plug"/>
    <property type="match status" value="1"/>
</dbReference>
<comment type="subcellular location">
    <subcellularLocation>
        <location evidence="1 9">Cell outer membrane</location>
        <topology evidence="1 9">Multi-pass membrane protein</topology>
    </subcellularLocation>
</comment>
<dbReference type="Proteomes" id="UP000281474">
    <property type="component" value="Unassembled WGS sequence"/>
</dbReference>
<evidence type="ECO:0000256" key="12">
    <source>
        <dbReference type="SAM" id="SignalP"/>
    </source>
</evidence>
<dbReference type="Gene3D" id="2.40.170.20">
    <property type="entry name" value="TonB-dependent receptor, beta-barrel domain"/>
    <property type="match status" value="1"/>
</dbReference>
<evidence type="ECO:0000256" key="10">
    <source>
        <dbReference type="PROSITE-ProRule" id="PRU10144"/>
    </source>
</evidence>
<evidence type="ECO:0000256" key="11">
    <source>
        <dbReference type="RuleBase" id="RU003357"/>
    </source>
</evidence>
<accession>A0A3L8PY25</accession>
<comment type="similarity">
    <text evidence="9 11">Belongs to the TonB-dependent receptor family.</text>
</comment>
<feature type="chain" id="PRO_5018234281" evidence="12">
    <location>
        <begin position="23"/>
        <end position="684"/>
    </location>
</feature>
<dbReference type="Pfam" id="PF00593">
    <property type="entry name" value="TonB_dep_Rec_b-barrel"/>
    <property type="match status" value="1"/>
</dbReference>
<dbReference type="EMBL" id="QZEI01000019">
    <property type="protein sequence ID" value="RLV60241.1"/>
    <property type="molecule type" value="Genomic_DNA"/>
</dbReference>
<dbReference type="InterPro" id="IPR000531">
    <property type="entry name" value="Beta-barrel_TonB"/>
</dbReference>
<dbReference type="AlphaFoldDB" id="A0A3L8PY25"/>
<proteinExistence type="inferred from homology"/>
<dbReference type="GO" id="GO:0009279">
    <property type="term" value="C:cell outer membrane"/>
    <property type="evidence" value="ECO:0007669"/>
    <property type="project" value="UniProtKB-SubCell"/>
</dbReference>
<dbReference type="RefSeq" id="WP_121838528.1">
    <property type="nucleotide sequence ID" value="NZ_ML014768.1"/>
</dbReference>
<keyword evidence="8 9" id="KW-0998">Cell outer membrane</keyword>
<dbReference type="Gene3D" id="2.170.130.10">
    <property type="entry name" value="TonB-dependent receptor, plug domain"/>
    <property type="match status" value="1"/>
</dbReference>
<dbReference type="PANTHER" id="PTHR30069:SF49">
    <property type="entry name" value="OUTER MEMBRANE PROTEIN C"/>
    <property type="match status" value="1"/>
</dbReference>
<evidence type="ECO:0000256" key="5">
    <source>
        <dbReference type="ARBA" id="ARBA00022729"/>
    </source>
</evidence>
<evidence type="ECO:0000256" key="9">
    <source>
        <dbReference type="PROSITE-ProRule" id="PRU01360"/>
    </source>
</evidence>
<evidence type="ECO:0000256" key="2">
    <source>
        <dbReference type="ARBA" id="ARBA00022448"/>
    </source>
</evidence>
<dbReference type="InterPro" id="IPR012910">
    <property type="entry name" value="Plug_dom"/>
</dbReference>
<gene>
    <name evidence="15" type="ORF">D5018_08230</name>
</gene>
<dbReference type="InterPro" id="IPR036942">
    <property type="entry name" value="Beta-barrel_TonB_sf"/>
</dbReference>
<dbReference type="GO" id="GO:0044718">
    <property type="term" value="P:siderophore transmembrane transport"/>
    <property type="evidence" value="ECO:0007669"/>
    <property type="project" value="TreeGrafter"/>
</dbReference>
<dbReference type="PROSITE" id="PS01156">
    <property type="entry name" value="TONB_DEPENDENT_REC_2"/>
    <property type="match status" value="1"/>
</dbReference>
<keyword evidence="6 11" id="KW-0798">TonB box</keyword>
<evidence type="ECO:0000256" key="4">
    <source>
        <dbReference type="ARBA" id="ARBA00022692"/>
    </source>
</evidence>
<protein>
    <submittedName>
        <fullName evidence="15">TonB-dependent receptor</fullName>
    </submittedName>
</protein>
<evidence type="ECO:0000256" key="8">
    <source>
        <dbReference type="ARBA" id="ARBA00023237"/>
    </source>
</evidence>
<dbReference type="InterPro" id="IPR010917">
    <property type="entry name" value="TonB_rcpt_CS"/>
</dbReference>
<keyword evidence="16" id="KW-1185">Reference proteome</keyword>
<comment type="caution">
    <text evidence="15">The sequence shown here is derived from an EMBL/GenBank/DDBJ whole genome shotgun (WGS) entry which is preliminary data.</text>
</comment>